<proteinExistence type="predicted"/>
<organism evidence="1 2">
    <name type="scientific">Diphasiastrum complanatum</name>
    <name type="common">Issler's clubmoss</name>
    <name type="synonym">Lycopodium complanatum</name>
    <dbReference type="NCBI Taxonomy" id="34168"/>
    <lineage>
        <taxon>Eukaryota</taxon>
        <taxon>Viridiplantae</taxon>
        <taxon>Streptophyta</taxon>
        <taxon>Embryophyta</taxon>
        <taxon>Tracheophyta</taxon>
        <taxon>Lycopodiopsida</taxon>
        <taxon>Lycopodiales</taxon>
        <taxon>Lycopodiaceae</taxon>
        <taxon>Lycopodioideae</taxon>
        <taxon>Diphasiastrum</taxon>
    </lineage>
</organism>
<keyword evidence="2" id="KW-1185">Reference proteome</keyword>
<accession>A0ACC2EVV8</accession>
<protein>
    <submittedName>
        <fullName evidence="1">Uncharacterized protein</fullName>
    </submittedName>
</protein>
<reference evidence="2" key="1">
    <citation type="journal article" date="2024" name="Proc. Natl. Acad. Sci. U.S.A.">
        <title>Extraordinary preservation of gene collinearity over three hundred million years revealed in homosporous lycophytes.</title>
        <authorList>
            <person name="Li C."/>
            <person name="Wickell D."/>
            <person name="Kuo L.Y."/>
            <person name="Chen X."/>
            <person name="Nie B."/>
            <person name="Liao X."/>
            <person name="Peng D."/>
            <person name="Ji J."/>
            <person name="Jenkins J."/>
            <person name="Williams M."/>
            <person name="Shu S."/>
            <person name="Plott C."/>
            <person name="Barry K."/>
            <person name="Rajasekar S."/>
            <person name="Grimwood J."/>
            <person name="Han X."/>
            <person name="Sun S."/>
            <person name="Hou Z."/>
            <person name="He W."/>
            <person name="Dai G."/>
            <person name="Sun C."/>
            <person name="Schmutz J."/>
            <person name="Leebens-Mack J.H."/>
            <person name="Li F.W."/>
            <person name="Wang L."/>
        </authorList>
    </citation>
    <scope>NUCLEOTIDE SEQUENCE [LARGE SCALE GENOMIC DNA]</scope>
    <source>
        <strain evidence="2">cv. PW_Plant_1</strain>
    </source>
</reference>
<evidence type="ECO:0000313" key="2">
    <source>
        <dbReference type="Proteomes" id="UP001162992"/>
    </source>
</evidence>
<sequence length="151" mass="17219">MCFCFYVQDTMPYTPAKRRHEYEYMKVDMVGVNTKLTSTIEVIVGDVNMVREGLSHEDNLQEYQAMKCFMERNNSSRMIRKGKCTTYSADVIIVSGYTVDGVVGSGSMWNKWSDETLEASLDICMVVLNDNGWIILISPPTHRLQVEIQIG</sequence>
<dbReference type="Proteomes" id="UP001162992">
    <property type="component" value="Chromosome 1"/>
</dbReference>
<evidence type="ECO:0000313" key="1">
    <source>
        <dbReference type="EMBL" id="KAJ7570578.1"/>
    </source>
</evidence>
<comment type="caution">
    <text evidence="1">The sequence shown here is derived from an EMBL/GenBank/DDBJ whole genome shotgun (WGS) entry which is preliminary data.</text>
</comment>
<gene>
    <name evidence="1" type="ORF">O6H91_01G126900</name>
</gene>
<name>A0ACC2EVV8_DIPCM</name>
<dbReference type="EMBL" id="CM055092">
    <property type="protein sequence ID" value="KAJ7570578.1"/>
    <property type="molecule type" value="Genomic_DNA"/>
</dbReference>